<proteinExistence type="predicted"/>
<dbReference type="RefSeq" id="WP_095918906.1">
    <property type="nucleotide sequence ID" value="NZ_CP022389.1"/>
</dbReference>
<dbReference type="EMBL" id="CP022389">
    <property type="protein sequence ID" value="ATA93825.1"/>
    <property type="molecule type" value="Genomic_DNA"/>
</dbReference>
<dbReference type="AlphaFoldDB" id="A0AAC9Z3T4"/>
<accession>A0AAC9Z3T4</accession>
<evidence type="ECO:0000313" key="2">
    <source>
        <dbReference type="Proteomes" id="UP000243753"/>
    </source>
</evidence>
<sequence>MNLNKNKLRDEIIKLIDSAYVGKIEDIGFISFYSTTPKIEKRFRFRLQFDNMLTYEGYSAHLKEVEFVFLNLISDDLKKYYDSEMSFSINKFYKTDYDFCQEIRDEYHLQNFLSEFLRCYKFYETEIFPKLTDIHFLADYVGSVPFERKAEIVVGGSFPVHLFKKIAILKWGNHSRYEEYKNETLKLIDLYAIKKPEKTEEVAIFKQGFDYLITHLENEPNPFIKE</sequence>
<evidence type="ECO:0000313" key="1">
    <source>
        <dbReference type="EMBL" id="ATA93825.1"/>
    </source>
</evidence>
<organism evidence="1 2">
    <name type="scientific">Capnocytophaga canimorsus</name>
    <dbReference type="NCBI Taxonomy" id="28188"/>
    <lineage>
        <taxon>Bacteria</taxon>
        <taxon>Pseudomonadati</taxon>
        <taxon>Bacteroidota</taxon>
        <taxon>Flavobacteriia</taxon>
        <taxon>Flavobacteriales</taxon>
        <taxon>Flavobacteriaceae</taxon>
        <taxon>Capnocytophaga</taxon>
    </lineage>
</organism>
<name>A0AAC9Z3T4_9FLAO</name>
<reference evidence="2" key="1">
    <citation type="submission" date="2017-06" db="EMBL/GenBank/DDBJ databases">
        <title>Capnocytophaga spp. assemblies.</title>
        <authorList>
            <person name="Gulvik C.A."/>
        </authorList>
    </citation>
    <scope>NUCLEOTIDE SEQUENCE [LARGE SCALE GENOMIC DNA]</scope>
    <source>
        <strain evidence="2">H3936</strain>
    </source>
</reference>
<gene>
    <name evidence="1" type="ORF">CGC54_05470</name>
</gene>
<protein>
    <submittedName>
        <fullName evidence="1">Uncharacterized protein</fullName>
    </submittedName>
</protein>
<dbReference type="Proteomes" id="UP000243753">
    <property type="component" value="Chromosome"/>
</dbReference>